<evidence type="ECO:0000313" key="8">
    <source>
        <dbReference type="EMBL" id="KAF0734839.1"/>
    </source>
</evidence>
<dbReference type="PANTHER" id="PTHR19854">
    <property type="entry name" value="TRANSDUCIN BETA-LIKE 3"/>
    <property type="match status" value="1"/>
</dbReference>
<feature type="repeat" description="WD" evidence="5">
    <location>
        <begin position="516"/>
        <end position="557"/>
    </location>
</feature>
<dbReference type="GO" id="GO:0000472">
    <property type="term" value="P:endonucleolytic cleavage to generate mature 5'-end of SSU-rRNA from (SSU-rRNA, 5.8S rRNA, LSU-rRNA)"/>
    <property type="evidence" value="ECO:0007669"/>
    <property type="project" value="TreeGrafter"/>
</dbReference>
<comment type="caution">
    <text evidence="8">The sequence shown here is derived from an EMBL/GenBank/DDBJ whole genome shotgun (WGS) entry which is preliminary data.</text>
</comment>
<keyword evidence="3" id="KW-0677">Repeat</keyword>
<dbReference type="PRINTS" id="PR00320">
    <property type="entry name" value="GPROTEINBRPT"/>
</dbReference>
<keyword evidence="9" id="KW-1185">Reference proteome</keyword>
<dbReference type="GO" id="GO:0030686">
    <property type="term" value="C:90S preribosome"/>
    <property type="evidence" value="ECO:0007669"/>
    <property type="project" value="TreeGrafter"/>
</dbReference>
<feature type="repeat" description="WD" evidence="5">
    <location>
        <begin position="474"/>
        <end position="515"/>
    </location>
</feature>
<dbReference type="SUPFAM" id="SSF50978">
    <property type="entry name" value="WD40 repeat-like"/>
    <property type="match status" value="2"/>
</dbReference>
<sequence>MNAPKRSVVSKSWAPVRTHAGIYTGGKVQLSSLSNVLACMLQDDVAFVDASTGELKFALQAEKTDEEKEAILSFALRPKHNQIVTASRNSLLRLWDLDSKTCIRTIKTTDSPILTMDFDPTGTLLATGASDRCVKVYDIEKGFCTHNFKKHTGIVTLVKFHPDSKRLQLVSASDDTTVRVWDLVAQKEVACVKDHMSPATTFDFSIDGYTMLTSGRDKVVNFWDLRKQQLIKTVLTHEPIEGLCVVPRPTRGKDSSADENDIFFVIAGEKGQLKMWKNSGATCTAITVQKDKSVQYTDLIYNSARNELLAVTSEHNFLLFEISTLKRTRQIIGFNDDILSLKCVPNSDGTGLSDHIVAATNSEQIRVMHRETLSCELLSGHTDIVMAVAVSPNGKWLVSASKDGTARVWDIATFACVAVGSGHTESLGAVAVSQKLSSYSAAGGAFFVTGSADKTIKLWNLDGSSDTLTAKAAAKAHDKDVNALAVAPNDRFIASGSQDKLIKIWNSSTLSLVGTCRGHKRGIWAVEFSPVDQCLASASSDKTIKLWSVKDFSCLKTFEGHTASVLNVQFVCAGMQLMSGGADGLVKLWTIKTNECEGTFDHHMDKIWALAVAKDSTEMITGGADSTIHFWNDMTEAEEEKAKLESDAKVLKEQELMNCLRSNNWLRAIHLAFDIGHPFRLMQIFRDLKEGPKNENKPTTSQDVFDTVVAELSDEQLLQLLEWIRDWNTNAKHSEITQLLLSSLLRVVPPSRWEKLNQATKILEGLIAYTERHFQRMERMLQKSYLVDFTIVSMRKMLPQGDAEQEDETTSKRKLSEDSAPPAKLPKIQAGITSS</sequence>
<dbReference type="InterPro" id="IPR019775">
    <property type="entry name" value="WD40_repeat_CS"/>
</dbReference>
<feature type="repeat" description="WD" evidence="5">
    <location>
        <begin position="600"/>
        <end position="632"/>
    </location>
</feature>
<dbReference type="InterPro" id="IPR001680">
    <property type="entry name" value="WD40_rpt"/>
</dbReference>
<keyword evidence="2 5" id="KW-0853">WD repeat</keyword>
<dbReference type="Proteomes" id="UP000481153">
    <property type="component" value="Unassembled WGS sequence"/>
</dbReference>
<dbReference type="FunFam" id="2.130.10.10:FF:000230">
    <property type="entry name" value="Transducin beta-like protein 3"/>
    <property type="match status" value="1"/>
</dbReference>
<feature type="repeat" description="WD" evidence="5">
    <location>
        <begin position="558"/>
        <end position="599"/>
    </location>
</feature>
<dbReference type="InterPro" id="IPR015943">
    <property type="entry name" value="WD40/YVTN_repeat-like_dom_sf"/>
</dbReference>
<dbReference type="PROSITE" id="PS00678">
    <property type="entry name" value="WD_REPEATS_1"/>
    <property type="match status" value="4"/>
</dbReference>
<name>A0A6G0X4W4_9STRA</name>
<feature type="repeat" description="WD" evidence="5">
    <location>
        <begin position="148"/>
        <end position="191"/>
    </location>
</feature>
<dbReference type="GO" id="GO:0032040">
    <property type="term" value="C:small-subunit processome"/>
    <property type="evidence" value="ECO:0007669"/>
    <property type="project" value="InterPro"/>
</dbReference>
<dbReference type="InterPro" id="IPR020472">
    <property type="entry name" value="WD40_PAC1"/>
</dbReference>
<feature type="repeat" description="WD" evidence="5">
    <location>
        <begin position="64"/>
        <end position="105"/>
    </location>
</feature>
<dbReference type="VEuPathDB" id="FungiDB:AeMF1_010380"/>
<accession>A0A6G0X4W4</accession>
<evidence type="ECO:0000259" key="7">
    <source>
        <dbReference type="Pfam" id="PF08625"/>
    </source>
</evidence>
<evidence type="ECO:0000256" key="2">
    <source>
        <dbReference type="ARBA" id="ARBA00022574"/>
    </source>
</evidence>
<feature type="repeat" description="WD" evidence="5">
    <location>
        <begin position="192"/>
        <end position="233"/>
    </location>
</feature>
<dbReference type="GO" id="GO:0000480">
    <property type="term" value="P:endonucleolytic cleavage in 5'-ETS of tricistronic rRNA transcript (SSU-rRNA, 5.8S rRNA, LSU-rRNA)"/>
    <property type="evidence" value="ECO:0007669"/>
    <property type="project" value="TreeGrafter"/>
</dbReference>
<dbReference type="PROSITE" id="PS50082">
    <property type="entry name" value="WD_REPEATS_2"/>
    <property type="match status" value="10"/>
</dbReference>
<evidence type="ECO:0000256" key="6">
    <source>
        <dbReference type="SAM" id="MobiDB-lite"/>
    </source>
</evidence>
<dbReference type="InterPro" id="IPR036322">
    <property type="entry name" value="WD40_repeat_dom_sf"/>
</dbReference>
<dbReference type="AlphaFoldDB" id="A0A6G0X4W4"/>
<dbReference type="EMBL" id="VJMJ01000103">
    <property type="protein sequence ID" value="KAF0734839.1"/>
    <property type="molecule type" value="Genomic_DNA"/>
</dbReference>
<gene>
    <name evidence="8" type="ORF">Ae201684_008503</name>
</gene>
<keyword evidence="4" id="KW-0539">Nucleus</keyword>
<protein>
    <recommendedName>
        <fullName evidence="7">U3 small nucleolar RNA-associated protein 13 C-terminal domain-containing protein</fullName>
    </recommendedName>
</protein>
<reference evidence="8 9" key="1">
    <citation type="submission" date="2019-07" db="EMBL/GenBank/DDBJ databases">
        <title>Genomics analysis of Aphanomyces spp. identifies a new class of oomycete effector associated with host adaptation.</title>
        <authorList>
            <person name="Gaulin E."/>
        </authorList>
    </citation>
    <scope>NUCLEOTIDE SEQUENCE [LARGE SCALE GENOMIC DNA]</scope>
    <source>
        <strain evidence="8 9">ATCC 201684</strain>
    </source>
</reference>
<dbReference type="Gene3D" id="2.130.10.10">
    <property type="entry name" value="YVTN repeat-like/Quinoprotein amine dehydrogenase"/>
    <property type="match status" value="3"/>
</dbReference>
<feature type="repeat" description="WD" evidence="5">
    <location>
        <begin position="420"/>
        <end position="469"/>
    </location>
</feature>
<dbReference type="GO" id="GO:0034511">
    <property type="term" value="F:U3 snoRNA binding"/>
    <property type="evidence" value="ECO:0007669"/>
    <property type="project" value="TreeGrafter"/>
</dbReference>
<feature type="region of interest" description="Disordered" evidence="6">
    <location>
        <begin position="799"/>
        <end position="835"/>
    </location>
</feature>
<dbReference type="SMART" id="SM00320">
    <property type="entry name" value="WD40"/>
    <property type="match status" value="12"/>
</dbReference>
<dbReference type="PANTHER" id="PTHR19854:SF15">
    <property type="entry name" value="TRANSDUCIN BETA-LIKE PROTEIN 3"/>
    <property type="match status" value="1"/>
</dbReference>
<dbReference type="PROSITE" id="PS50294">
    <property type="entry name" value="WD_REPEATS_REGION"/>
    <property type="match status" value="8"/>
</dbReference>
<comment type="subcellular location">
    <subcellularLocation>
        <location evidence="1">Nucleus</location>
        <location evidence="1">Nucleolus</location>
    </subcellularLocation>
</comment>
<dbReference type="Pfam" id="PF08625">
    <property type="entry name" value="Utp13"/>
    <property type="match status" value="1"/>
</dbReference>
<evidence type="ECO:0000256" key="3">
    <source>
        <dbReference type="ARBA" id="ARBA00022737"/>
    </source>
</evidence>
<dbReference type="Pfam" id="PF00400">
    <property type="entry name" value="WD40"/>
    <property type="match status" value="9"/>
</dbReference>
<evidence type="ECO:0000313" key="9">
    <source>
        <dbReference type="Proteomes" id="UP000481153"/>
    </source>
</evidence>
<feature type="domain" description="U3 small nucleolar RNA-associated protein 13 C-terminal" evidence="7">
    <location>
        <begin position="653"/>
        <end position="794"/>
    </location>
</feature>
<organism evidence="8 9">
    <name type="scientific">Aphanomyces euteiches</name>
    <dbReference type="NCBI Taxonomy" id="100861"/>
    <lineage>
        <taxon>Eukaryota</taxon>
        <taxon>Sar</taxon>
        <taxon>Stramenopiles</taxon>
        <taxon>Oomycota</taxon>
        <taxon>Saprolegniomycetes</taxon>
        <taxon>Saprolegniales</taxon>
        <taxon>Verrucalvaceae</taxon>
        <taxon>Aphanomyces</taxon>
    </lineage>
</organism>
<feature type="repeat" description="WD" evidence="5">
    <location>
        <begin position="378"/>
        <end position="419"/>
    </location>
</feature>
<evidence type="ECO:0000256" key="5">
    <source>
        <dbReference type="PROSITE-ProRule" id="PRU00221"/>
    </source>
</evidence>
<evidence type="ECO:0000256" key="4">
    <source>
        <dbReference type="ARBA" id="ARBA00023242"/>
    </source>
</evidence>
<evidence type="ECO:0000256" key="1">
    <source>
        <dbReference type="ARBA" id="ARBA00004604"/>
    </source>
</evidence>
<dbReference type="FunFam" id="2.130.10.10:FF:001665">
    <property type="entry name" value="U3 small nucleolar RNA-associated protein 13"/>
    <property type="match status" value="1"/>
</dbReference>
<proteinExistence type="predicted"/>
<feature type="repeat" description="WD" evidence="5">
    <location>
        <begin position="106"/>
        <end position="147"/>
    </location>
</feature>
<dbReference type="CDD" id="cd00200">
    <property type="entry name" value="WD40"/>
    <property type="match status" value="2"/>
</dbReference>
<dbReference type="InterPro" id="IPR013934">
    <property type="entry name" value="Utp13_C"/>
</dbReference>